<dbReference type="PANTHER" id="PTHR38471">
    <property type="entry name" value="FOUR HELIX BUNDLE PROTEIN"/>
    <property type="match status" value="1"/>
</dbReference>
<dbReference type="InterPro" id="IPR012657">
    <property type="entry name" value="23S_rRNA-intervening_sequence"/>
</dbReference>
<organism evidence="1 2">
    <name type="scientific">Myroides guanonis</name>
    <dbReference type="NCBI Taxonomy" id="1150112"/>
    <lineage>
        <taxon>Bacteria</taxon>
        <taxon>Pseudomonadati</taxon>
        <taxon>Bacteroidota</taxon>
        <taxon>Flavobacteriia</taxon>
        <taxon>Flavobacteriales</taxon>
        <taxon>Flavobacteriaceae</taxon>
        <taxon>Myroides</taxon>
    </lineage>
</organism>
<dbReference type="NCBIfam" id="TIGR02436">
    <property type="entry name" value="four helix bundle protein"/>
    <property type="match status" value="1"/>
</dbReference>
<dbReference type="EMBL" id="FORU01000010">
    <property type="protein sequence ID" value="SFJ57942.1"/>
    <property type="molecule type" value="Genomic_DNA"/>
</dbReference>
<dbReference type="PANTHER" id="PTHR38471:SF2">
    <property type="entry name" value="FOUR HELIX BUNDLE PROTEIN"/>
    <property type="match status" value="1"/>
</dbReference>
<sequence>MRDFKKLLVWEKSHELTLEVYRVLKTFPKEELFSLVSQMKRSVSSIPTNIVEGAGRRTDKDFARFLSISYGSTNKLEYQIILSVDLGSLERQKGEELIGRIQEIRKMLHGFMSALSER</sequence>
<dbReference type="InterPro" id="IPR036583">
    <property type="entry name" value="23S_rRNA_IVS_sf"/>
</dbReference>
<gene>
    <name evidence="1" type="ORF">SAMN04487893_11090</name>
</gene>
<protein>
    <submittedName>
        <fullName evidence="1">Four helix bundle protein</fullName>
    </submittedName>
</protein>
<dbReference type="Proteomes" id="UP000243887">
    <property type="component" value="Unassembled WGS sequence"/>
</dbReference>
<evidence type="ECO:0000313" key="2">
    <source>
        <dbReference type="Proteomes" id="UP000243887"/>
    </source>
</evidence>
<dbReference type="CDD" id="cd16377">
    <property type="entry name" value="23S_rRNA_IVP_like"/>
    <property type="match status" value="1"/>
</dbReference>
<dbReference type="OrthoDB" id="9811959at2"/>
<dbReference type="Pfam" id="PF05635">
    <property type="entry name" value="23S_rRNA_IVP"/>
    <property type="match status" value="1"/>
</dbReference>
<keyword evidence="2" id="KW-1185">Reference proteome</keyword>
<dbReference type="RefSeq" id="WP_090679601.1">
    <property type="nucleotide sequence ID" value="NZ_FORU01000010.1"/>
</dbReference>
<dbReference type="Gene3D" id="1.20.1440.60">
    <property type="entry name" value="23S rRNA-intervening sequence"/>
    <property type="match status" value="1"/>
</dbReference>
<name>A0A1I3SIK8_9FLAO</name>
<accession>A0A1I3SIK8</accession>
<reference evidence="2" key="1">
    <citation type="submission" date="2016-10" db="EMBL/GenBank/DDBJ databases">
        <authorList>
            <person name="Varghese N."/>
            <person name="Submissions S."/>
        </authorList>
    </citation>
    <scope>NUCLEOTIDE SEQUENCE [LARGE SCALE GENOMIC DNA]</scope>
    <source>
        <strain evidence="2">DSM 26542</strain>
    </source>
</reference>
<evidence type="ECO:0000313" key="1">
    <source>
        <dbReference type="EMBL" id="SFJ57942.1"/>
    </source>
</evidence>
<dbReference type="AlphaFoldDB" id="A0A1I3SIK8"/>
<dbReference type="STRING" id="1150112.SAMN04487893_11090"/>
<proteinExistence type="predicted"/>
<dbReference type="SUPFAM" id="SSF158446">
    <property type="entry name" value="IVS-encoded protein-like"/>
    <property type="match status" value="1"/>
</dbReference>